<keyword evidence="5" id="KW-0297">G-protein coupled receptor</keyword>
<feature type="transmembrane region" description="Helical" evidence="12">
    <location>
        <begin position="196"/>
        <end position="217"/>
    </location>
</feature>
<dbReference type="AlphaFoldDB" id="A0A9D3M265"/>
<accession>A0A9D3M265</accession>
<gene>
    <name evidence="15" type="ORF">ANANG_G00197080</name>
</gene>
<evidence type="ECO:0000256" key="13">
    <source>
        <dbReference type="SAM" id="SignalP"/>
    </source>
</evidence>
<feature type="transmembrane region" description="Helical" evidence="12">
    <location>
        <begin position="290"/>
        <end position="312"/>
    </location>
</feature>
<evidence type="ECO:0000259" key="14">
    <source>
        <dbReference type="PROSITE" id="PS50262"/>
    </source>
</evidence>
<keyword evidence="3 12" id="KW-0812">Transmembrane</keyword>
<dbReference type="GO" id="GO:0005886">
    <property type="term" value="C:plasma membrane"/>
    <property type="evidence" value="ECO:0007669"/>
    <property type="project" value="UniProtKB-SubCell"/>
</dbReference>
<feature type="transmembrane region" description="Helical" evidence="12">
    <location>
        <begin position="82"/>
        <end position="103"/>
    </location>
</feature>
<dbReference type="SUPFAM" id="SSF81321">
    <property type="entry name" value="Family A G protein-coupled receptor-like"/>
    <property type="match status" value="1"/>
</dbReference>
<keyword evidence="7 11" id="KW-1015">Disulfide bond</keyword>
<evidence type="ECO:0000256" key="8">
    <source>
        <dbReference type="ARBA" id="ARBA00023170"/>
    </source>
</evidence>
<keyword evidence="4 12" id="KW-1133">Transmembrane helix</keyword>
<dbReference type="InterPro" id="IPR003943">
    <property type="entry name" value="Prot_act_rcpt_3"/>
</dbReference>
<organism evidence="15 16">
    <name type="scientific">Anguilla anguilla</name>
    <name type="common">European freshwater eel</name>
    <name type="synonym">Muraena anguilla</name>
    <dbReference type="NCBI Taxonomy" id="7936"/>
    <lineage>
        <taxon>Eukaryota</taxon>
        <taxon>Metazoa</taxon>
        <taxon>Chordata</taxon>
        <taxon>Craniata</taxon>
        <taxon>Vertebrata</taxon>
        <taxon>Euteleostomi</taxon>
        <taxon>Actinopterygii</taxon>
        <taxon>Neopterygii</taxon>
        <taxon>Teleostei</taxon>
        <taxon>Anguilliformes</taxon>
        <taxon>Anguillidae</taxon>
        <taxon>Anguilla</taxon>
    </lineage>
</organism>
<dbReference type="PRINTS" id="PR01429">
    <property type="entry name" value="PROTEASEAR3"/>
</dbReference>
<dbReference type="PROSITE" id="PS50262">
    <property type="entry name" value="G_PROTEIN_RECEP_F1_2"/>
    <property type="match status" value="1"/>
</dbReference>
<feature type="chain" id="PRO_5038845975" description="G-protein coupled receptors family 1 profile domain-containing protein" evidence="13">
    <location>
        <begin position="24"/>
        <end position="369"/>
    </location>
</feature>
<keyword evidence="2" id="KW-1003">Cell membrane</keyword>
<name>A0A9D3M265_ANGAN</name>
<sequence length="369" mass="40876">MRKLLLLVPISLLLLGLPLPGKGKKPSIAKRNASGILIPKTFNGRSISTNSNELDLTSLLPEPKEITDHVAEYFHGVLSTRIIPAAYILAMIIGIPANAFILGTFAAKTKTFSTAILYCSLAVSDLLFLVTLAFKVHYHLAGNDWVFGEAACRVVTACFYGNAYCSIHTLACIAVKRYVAIVHPYTYKSLPKHQCTVCTSLAVWAVFAVAMVPELLIRQTYRIPQVNVTTCHDVLPLEDPSLSFLLYYKLALTFLGFVPAFLVTLFTYGSILRQLGKSDSDWASYMKASTLVFVIFAVCFAPSSVIHFAHYVNLYTSSQDRFYAYYNAAVCLCGLHSCLDPFLFCLMSKATRSKRTFMTYRGKNISLST</sequence>
<dbReference type="GO" id="GO:0035025">
    <property type="term" value="P:positive regulation of Rho protein signal transduction"/>
    <property type="evidence" value="ECO:0007669"/>
    <property type="project" value="TreeGrafter"/>
</dbReference>
<evidence type="ECO:0000256" key="5">
    <source>
        <dbReference type="ARBA" id="ARBA00023040"/>
    </source>
</evidence>
<dbReference type="InterPro" id="IPR003912">
    <property type="entry name" value="Protea_act_rcpt"/>
</dbReference>
<evidence type="ECO:0000256" key="4">
    <source>
        <dbReference type="ARBA" id="ARBA00022989"/>
    </source>
</evidence>
<keyword evidence="8" id="KW-0675">Receptor</keyword>
<keyword evidence="16" id="KW-1185">Reference proteome</keyword>
<dbReference type="PANTHER" id="PTHR24232:SF0">
    <property type="entry name" value="PROTEINASE-ACTIVATED RECEPTOR 3"/>
    <property type="match status" value="1"/>
</dbReference>
<keyword evidence="9" id="KW-0325">Glycoprotein</keyword>
<feature type="transmembrane region" description="Helical" evidence="12">
    <location>
        <begin position="246"/>
        <end position="269"/>
    </location>
</feature>
<evidence type="ECO:0000256" key="3">
    <source>
        <dbReference type="ARBA" id="ARBA00022692"/>
    </source>
</evidence>
<evidence type="ECO:0000256" key="2">
    <source>
        <dbReference type="ARBA" id="ARBA00022475"/>
    </source>
</evidence>
<evidence type="ECO:0000256" key="6">
    <source>
        <dbReference type="ARBA" id="ARBA00023136"/>
    </source>
</evidence>
<evidence type="ECO:0000256" key="1">
    <source>
        <dbReference type="ARBA" id="ARBA00004651"/>
    </source>
</evidence>
<feature type="transmembrane region" description="Helical" evidence="12">
    <location>
        <begin position="154"/>
        <end position="175"/>
    </location>
</feature>
<keyword evidence="10" id="KW-0807">Transducer</keyword>
<dbReference type="PRINTS" id="PR00237">
    <property type="entry name" value="GPCRRHODOPSN"/>
</dbReference>
<evidence type="ECO:0000256" key="11">
    <source>
        <dbReference type="PIRSR" id="PIRSR603912-52"/>
    </source>
</evidence>
<evidence type="ECO:0000313" key="16">
    <source>
        <dbReference type="Proteomes" id="UP001044222"/>
    </source>
</evidence>
<keyword evidence="13" id="KW-0732">Signal</keyword>
<dbReference type="GO" id="GO:0007200">
    <property type="term" value="P:phospholipase C-activating G protein-coupled receptor signaling pathway"/>
    <property type="evidence" value="ECO:0007669"/>
    <property type="project" value="TreeGrafter"/>
</dbReference>
<protein>
    <recommendedName>
        <fullName evidence="14">G-protein coupled receptors family 1 profile domain-containing protein</fullName>
    </recommendedName>
</protein>
<dbReference type="Pfam" id="PF00001">
    <property type="entry name" value="7tm_1"/>
    <property type="match status" value="1"/>
</dbReference>
<dbReference type="Gene3D" id="1.20.1070.10">
    <property type="entry name" value="Rhodopsin 7-helix transmembrane proteins"/>
    <property type="match status" value="1"/>
</dbReference>
<dbReference type="EMBL" id="JAFIRN010000010">
    <property type="protein sequence ID" value="KAG5841204.1"/>
    <property type="molecule type" value="Genomic_DNA"/>
</dbReference>
<comment type="subcellular location">
    <subcellularLocation>
        <location evidence="1">Cell membrane</location>
        <topology evidence="1">Multi-pass membrane protein</topology>
    </subcellularLocation>
</comment>
<keyword evidence="6 12" id="KW-0472">Membrane</keyword>
<dbReference type="Proteomes" id="UP001044222">
    <property type="component" value="Chromosome 10"/>
</dbReference>
<reference evidence="15" key="1">
    <citation type="submission" date="2021-01" db="EMBL/GenBank/DDBJ databases">
        <title>A chromosome-scale assembly of European eel, Anguilla anguilla.</title>
        <authorList>
            <person name="Henkel C."/>
            <person name="Jong-Raadsen S.A."/>
            <person name="Dufour S."/>
            <person name="Weltzien F.-A."/>
            <person name="Palstra A.P."/>
            <person name="Pelster B."/>
            <person name="Spaink H.P."/>
            <person name="Van Den Thillart G.E."/>
            <person name="Jansen H."/>
            <person name="Zahm M."/>
            <person name="Klopp C."/>
            <person name="Cedric C."/>
            <person name="Louis A."/>
            <person name="Berthelot C."/>
            <person name="Parey E."/>
            <person name="Roest Crollius H."/>
            <person name="Montfort J."/>
            <person name="Robinson-Rechavi M."/>
            <person name="Bucao C."/>
            <person name="Bouchez O."/>
            <person name="Gislard M."/>
            <person name="Lluch J."/>
            <person name="Milhes M."/>
            <person name="Lampietro C."/>
            <person name="Lopez Roques C."/>
            <person name="Donnadieu C."/>
            <person name="Braasch I."/>
            <person name="Desvignes T."/>
            <person name="Postlethwait J."/>
            <person name="Bobe J."/>
            <person name="Guiguen Y."/>
            <person name="Dirks R."/>
        </authorList>
    </citation>
    <scope>NUCLEOTIDE SEQUENCE</scope>
    <source>
        <strain evidence="15">Tag_6206</strain>
        <tissue evidence="15">Liver</tissue>
    </source>
</reference>
<evidence type="ECO:0000256" key="7">
    <source>
        <dbReference type="ARBA" id="ARBA00023157"/>
    </source>
</evidence>
<dbReference type="PANTHER" id="PTHR24232">
    <property type="entry name" value="G-PROTEIN COUPLED RECEPTOR"/>
    <property type="match status" value="1"/>
</dbReference>
<evidence type="ECO:0000313" key="15">
    <source>
        <dbReference type="EMBL" id="KAG5841204.1"/>
    </source>
</evidence>
<evidence type="ECO:0000256" key="12">
    <source>
        <dbReference type="SAM" id="Phobius"/>
    </source>
</evidence>
<feature type="domain" description="G-protein coupled receptors family 1 profile" evidence="14">
    <location>
        <begin position="97"/>
        <end position="344"/>
    </location>
</feature>
<evidence type="ECO:0000256" key="10">
    <source>
        <dbReference type="ARBA" id="ARBA00023224"/>
    </source>
</evidence>
<comment type="caution">
    <text evidence="15">The sequence shown here is derived from an EMBL/GenBank/DDBJ whole genome shotgun (WGS) entry which is preliminary data.</text>
</comment>
<feature type="disulfide bond" evidence="11">
    <location>
        <begin position="152"/>
        <end position="231"/>
    </location>
</feature>
<feature type="transmembrane region" description="Helical" evidence="12">
    <location>
        <begin position="115"/>
        <end position="134"/>
    </location>
</feature>
<feature type="signal peptide" evidence="13">
    <location>
        <begin position="1"/>
        <end position="23"/>
    </location>
</feature>
<dbReference type="GO" id="GO:0015057">
    <property type="term" value="F:thrombin-activated receptor activity"/>
    <property type="evidence" value="ECO:0007669"/>
    <property type="project" value="InterPro"/>
</dbReference>
<proteinExistence type="predicted"/>
<dbReference type="InterPro" id="IPR017452">
    <property type="entry name" value="GPCR_Rhodpsn_7TM"/>
</dbReference>
<evidence type="ECO:0000256" key="9">
    <source>
        <dbReference type="ARBA" id="ARBA00023180"/>
    </source>
</evidence>
<dbReference type="InterPro" id="IPR000276">
    <property type="entry name" value="GPCR_Rhodpsn"/>
</dbReference>
<feature type="transmembrane region" description="Helical" evidence="12">
    <location>
        <begin position="324"/>
        <end position="346"/>
    </location>
</feature>
<dbReference type="GO" id="GO:0007596">
    <property type="term" value="P:blood coagulation"/>
    <property type="evidence" value="ECO:0007669"/>
    <property type="project" value="InterPro"/>
</dbReference>
<dbReference type="PRINTS" id="PR01428">
    <property type="entry name" value="PROTEASEAR"/>
</dbReference>
<dbReference type="FunFam" id="1.20.1070.10:FF:000040">
    <property type="entry name" value="Coagulation factor 2 (thrombin) receptor"/>
    <property type="match status" value="1"/>
</dbReference>